<evidence type="ECO:0000313" key="2">
    <source>
        <dbReference type="Proteomes" id="UP000004344"/>
    </source>
</evidence>
<sequence length="55" mass="6337">MAEEELQTQVDQIVCVVMPKDLYAIGIWYEDFQQTTDAEVCELLARQKMVTANDL</sequence>
<dbReference type="PATRIC" id="fig|741277.3.peg.1822"/>
<gene>
    <name evidence="1" type="ORF">FJSC11DRAFT_1975</name>
</gene>
<evidence type="ECO:0000313" key="1">
    <source>
        <dbReference type="EMBL" id="EHC15064.1"/>
    </source>
</evidence>
<organism evidence="1 2">
    <name type="scientific">Fischerella thermalis JSC-11</name>
    <dbReference type="NCBI Taxonomy" id="741277"/>
    <lineage>
        <taxon>Bacteria</taxon>
        <taxon>Bacillati</taxon>
        <taxon>Cyanobacteriota</taxon>
        <taxon>Cyanophyceae</taxon>
        <taxon>Nostocales</taxon>
        <taxon>Hapalosiphonaceae</taxon>
        <taxon>Fischerella</taxon>
    </lineage>
</organism>
<protein>
    <submittedName>
        <fullName evidence="1">Phosphoribosyltransferase</fullName>
    </submittedName>
</protein>
<dbReference type="GeneID" id="35796113"/>
<dbReference type="AlphaFoldDB" id="G6FS79"/>
<keyword evidence="1" id="KW-0808">Transferase</keyword>
<keyword evidence="1" id="KW-0328">Glycosyltransferase</keyword>
<dbReference type="EMBL" id="AGIZ01000005">
    <property type="protein sequence ID" value="EHC15064.1"/>
    <property type="molecule type" value="Genomic_DNA"/>
</dbReference>
<name>G6FS79_9CYAN</name>
<accession>G6FS79</accession>
<dbReference type="RefSeq" id="WP_009756821.1">
    <property type="nucleotide sequence ID" value="NZ_AGIZ01000005.1"/>
</dbReference>
<dbReference type="Proteomes" id="UP000004344">
    <property type="component" value="Unassembled WGS sequence"/>
</dbReference>
<dbReference type="InterPro" id="IPR029057">
    <property type="entry name" value="PRTase-like"/>
</dbReference>
<dbReference type="Gene3D" id="3.40.50.2020">
    <property type="match status" value="1"/>
</dbReference>
<keyword evidence="2" id="KW-1185">Reference proteome</keyword>
<reference evidence="1 2" key="1">
    <citation type="submission" date="2011-09" db="EMBL/GenBank/DDBJ databases">
        <title>The draft genome of Fischerella sp. JSC-11.</title>
        <authorList>
            <consortium name="US DOE Joint Genome Institute (JGI-PGF)"/>
            <person name="Lucas S."/>
            <person name="Han J."/>
            <person name="Lapidus A."/>
            <person name="Cheng J.-F."/>
            <person name="Goodwin L."/>
            <person name="Pitluck S."/>
            <person name="Peters L."/>
            <person name="Land M.L."/>
            <person name="Hauser L."/>
            <person name="Sarkisova S."/>
            <person name="Bryant D.A."/>
            <person name="Brown I."/>
            <person name="Woyke T.J."/>
        </authorList>
    </citation>
    <scope>NUCLEOTIDE SEQUENCE [LARGE SCALE GENOMIC DNA]</scope>
    <source>
        <strain evidence="1 2">JSC-11</strain>
    </source>
</reference>
<comment type="caution">
    <text evidence="1">The sequence shown here is derived from an EMBL/GenBank/DDBJ whole genome shotgun (WGS) entry which is preliminary data.</text>
</comment>
<dbReference type="GO" id="GO:0016757">
    <property type="term" value="F:glycosyltransferase activity"/>
    <property type="evidence" value="ECO:0007669"/>
    <property type="project" value="UniProtKB-KW"/>
</dbReference>
<proteinExistence type="predicted"/>